<dbReference type="PANTHER" id="PTHR14514">
    <property type="entry name" value="PKA ANCHORING PROTEIN"/>
    <property type="match status" value="1"/>
</dbReference>
<dbReference type="AlphaFoldDB" id="A0A8C7AXR2"/>
<keyword evidence="4" id="KW-0472">Membrane</keyword>
<gene>
    <name evidence="6" type="primary">SYNE2</name>
</gene>
<feature type="compositionally biased region" description="Polar residues" evidence="5">
    <location>
        <begin position="139"/>
        <end position="151"/>
    </location>
</feature>
<evidence type="ECO:0000256" key="1">
    <source>
        <dbReference type="ARBA" id="ARBA00004308"/>
    </source>
</evidence>
<sequence length="213" mass="24033">MLTEIEHKVASLLESCRDRGPGDSGATQQEAEALSVKLKTVKCNLEKVQIMLQEKHSEDQHSAILKRPSEHQNDLQPDNLSAFESIVTERPQFGRQRDFQQQQVLELKPMEQKDFIKLIENNAKKMWPQHCQPDKDTTEQSSESVGASNPENDAPDSVLSAQGHSGDKWQYLHHELSSKLGLPLPKQVQPQVSTCLHSITSTLIFENATNIHH</sequence>
<comment type="subcellular location">
    <subcellularLocation>
        <location evidence="1">Endomembrane system</location>
    </subcellularLocation>
</comment>
<keyword evidence="3" id="KW-0677">Repeat</keyword>
<evidence type="ECO:0000256" key="2">
    <source>
        <dbReference type="ARBA" id="ARBA00022553"/>
    </source>
</evidence>
<dbReference type="PANTHER" id="PTHR14514:SF4">
    <property type="entry name" value="NESPRIN-2"/>
    <property type="match status" value="1"/>
</dbReference>
<keyword evidence="2" id="KW-0597">Phosphoprotein</keyword>
<keyword evidence="7" id="KW-1185">Reference proteome</keyword>
<accession>A0A8C7AXR2</accession>
<organism evidence="6 7">
    <name type="scientific">Neovison vison</name>
    <name type="common">American mink</name>
    <name type="synonym">Mustela vison</name>
    <dbReference type="NCBI Taxonomy" id="452646"/>
    <lineage>
        <taxon>Eukaryota</taxon>
        <taxon>Metazoa</taxon>
        <taxon>Chordata</taxon>
        <taxon>Craniata</taxon>
        <taxon>Vertebrata</taxon>
        <taxon>Euteleostomi</taxon>
        <taxon>Mammalia</taxon>
        <taxon>Eutheria</taxon>
        <taxon>Laurasiatheria</taxon>
        <taxon>Carnivora</taxon>
        <taxon>Caniformia</taxon>
        <taxon>Musteloidea</taxon>
        <taxon>Mustelidae</taxon>
        <taxon>Mustelinae</taxon>
        <taxon>Neogale</taxon>
    </lineage>
</organism>
<name>A0A8C7AXR2_NEOVI</name>
<reference evidence="6" key="2">
    <citation type="submission" date="2025-09" db="UniProtKB">
        <authorList>
            <consortium name="Ensembl"/>
        </authorList>
    </citation>
    <scope>IDENTIFICATION</scope>
</reference>
<evidence type="ECO:0000256" key="5">
    <source>
        <dbReference type="SAM" id="MobiDB-lite"/>
    </source>
</evidence>
<protein>
    <submittedName>
        <fullName evidence="6">Spectrin repeat containing nuclear envelope protein 2</fullName>
    </submittedName>
</protein>
<dbReference type="Proteomes" id="UP000694425">
    <property type="component" value="Unplaced"/>
</dbReference>
<reference evidence="6" key="1">
    <citation type="submission" date="2025-08" db="UniProtKB">
        <authorList>
            <consortium name="Ensembl"/>
        </authorList>
    </citation>
    <scope>IDENTIFICATION</scope>
</reference>
<dbReference type="Ensembl" id="ENSNVIT00000011525.1">
    <property type="protein sequence ID" value="ENSNVIP00000009856.1"/>
    <property type="gene ID" value="ENSNVIG00000007081.1"/>
</dbReference>
<evidence type="ECO:0000256" key="4">
    <source>
        <dbReference type="ARBA" id="ARBA00023136"/>
    </source>
</evidence>
<feature type="region of interest" description="Disordered" evidence="5">
    <location>
        <begin position="128"/>
        <end position="164"/>
    </location>
</feature>
<dbReference type="GeneTree" id="ENSGT00940000154656"/>
<evidence type="ECO:0000256" key="3">
    <source>
        <dbReference type="ARBA" id="ARBA00022737"/>
    </source>
</evidence>
<evidence type="ECO:0000313" key="6">
    <source>
        <dbReference type="Ensembl" id="ENSNVIP00000009856.1"/>
    </source>
</evidence>
<evidence type="ECO:0000313" key="7">
    <source>
        <dbReference type="Proteomes" id="UP000694425"/>
    </source>
</evidence>
<proteinExistence type="predicted"/>